<feature type="domain" description="RmlD-like substrate binding" evidence="3">
    <location>
        <begin position="27"/>
        <end position="242"/>
    </location>
</feature>
<dbReference type="InterPro" id="IPR005913">
    <property type="entry name" value="dTDP_dehydrorham_reduct"/>
</dbReference>
<keyword evidence="2" id="KW-0560">Oxidoreductase</keyword>
<evidence type="ECO:0000313" key="4">
    <source>
        <dbReference type="EMBL" id="CAG7630381.1"/>
    </source>
</evidence>
<dbReference type="PANTHER" id="PTHR10491:SF4">
    <property type="entry name" value="METHIONINE ADENOSYLTRANSFERASE 2 SUBUNIT BETA"/>
    <property type="match status" value="1"/>
</dbReference>
<keyword evidence="2" id="KW-0521">NADP</keyword>
<comment type="caution">
    <text evidence="4">The sequence shown here is derived from an EMBL/GenBank/DDBJ whole genome shotgun (WGS) entry which is preliminary data.</text>
</comment>
<organism evidence="4 5">
    <name type="scientific">Paenibacillus solanacearum</name>
    <dbReference type="NCBI Taxonomy" id="2048548"/>
    <lineage>
        <taxon>Bacteria</taxon>
        <taxon>Bacillati</taxon>
        <taxon>Bacillota</taxon>
        <taxon>Bacilli</taxon>
        <taxon>Bacillales</taxon>
        <taxon>Paenibacillaceae</taxon>
        <taxon>Paenibacillus</taxon>
    </lineage>
</organism>
<dbReference type="EC" id="1.1.1.133" evidence="2"/>
<dbReference type="GO" id="GO:0008831">
    <property type="term" value="F:dTDP-4-dehydrorhamnose reductase activity"/>
    <property type="evidence" value="ECO:0007669"/>
    <property type="project" value="UniProtKB-EC"/>
</dbReference>
<keyword evidence="5" id="KW-1185">Reference proteome</keyword>
<dbReference type="EMBL" id="CAJVAS010000013">
    <property type="protein sequence ID" value="CAG7630381.1"/>
    <property type="molecule type" value="Genomic_DNA"/>
</dbReference>
<reference evidence="4" key="1">
    <citation type="submission" date="2021-06" db="EMBL/GenBank/DDBJ databases">
        <authorList>
            <person name="Criscuolo A."/>
        </authorList>
    </citation>
    <scope>NUCLEOTIDE SEQUENCE</scope>
    <source>
        <strain evidence="4">CIP111600</strain>
    </source>
</reference>
<accession>A0A916K2D2</accession>
<dbReference type="PANTHER" id="PTHR10491">
    <property type="entry name" value="DTDP-4-DEHYDRORHAMNOSE REDUCTASE"/>
    <property type="match status" value="1"/>
</dbReference>
<protein>
    <recommendedName>
        <fullName evidence="2">dTDP-4-dehydrorhamnose reductase</fullName>
        <ecNumber evidence="2">1.1.1.133</ecNumber>
    </recommendedName>
</protein>
<dbReference type="InterPro" id="IPR029903">
    <property type="entry name" value="RmlD-like-bd"/>
</dbReference>
<proteinExistence type="inferred from homology"/>
<gene>
    <name evidence="4" type="ORF">PAESOLCIP111_03185</name>
</gene>
<dbReference type="GO" id="GO:0019305">
    <property type="term" value="P:dTDP-rhamnose biosynthetic process"/>
    <property type="evidence" value="ECO:0007669"/>
    <property type="project" value="TreeGrafter"/>
</dbReference>
<evidence type="ECO:0000256" key="2">
    <source>
        <dbReference type="RuleBase" id="RU364082"/>
    </source>
</evidence>
<evidence type="ECO:0000256" key="1">
    <source>
        <dbReference type="ARBA" id="ARBA00010944"/>
    </source>
</evidence>
<comment type="pathway">
    <text evidence="2">Carbohydrate biosynthesis; dTDP-L-rhamnose biosynthesis.</text>
</comment>
<name>A0A916K2D2_9BACL</name>
<dbReference type="RefSeq" id="WP_218092949.1">
    <property type="nucleotide sequence ID" value="NZ_CAJVAS010000013.1"/>
</dbReference>
<sequence length="285" mass="31676">MRIVVIDSQSLTGHMICHYLMEQTRHELYSTCSASGRGRSPNRLFLDPLDSLMVDKLLQSLRPDVVVNCSGIVYDEARQHEVDAYRVNGLLPHQLAELASGIGFKLIHLSTDSVFDGERGSYEERHVPNGSSVYGKTKALGEVIRPPALTVRASLLGPAAEGREEGLLNWFLHRKGTARGFVNVQWNGITTLELAKFIAYAIDNAAGLGGVVHLTASHTISKHELLLLLQEAFDQREISIEPDDSVVLKRTLASTRADVRYPARSHMDMIAELRGWMVNYTMQGR</sequence>
<comment type="function">
    <text evidence="2">Catalyzes the reduction of dTDP-6-deoxy-L-lyxo-4-hexulose to yield dTDP-L-rhamnose.</text>
</comment>
<dbReference type="GO" id="GO:0005829">
    <property type="term" value="C:cytosol"/>
    <property type="evidence" value="ECO:0007669"/>
    <property type="project" value="TreeGrafter"/>
</dbReference>
<dbReference type="AlphaFoldDB" id="A0A916K2D2"/>
<comment type="similarity">
    <text evidence="1 2">Belongs to the dTDP-4-dehydrorhamnose reductase family.</text>
</comment>
<evidence type="ECO:0000259" key="3">
    <source>
        <dbReference type="Pfam" id="PF04321"/>
    </source>
</evidence>
<dbReference type="Pfam" id="PF04321">
    <property type="entry name" value="RmlD_sub_bind"/>
    <property type="match status" value="1"/>
</dbReference>
<dbReference type="Proteomes" id="UP000693672">
    <property type="component" value="Unassembled WGS sequence"/>
</dbReference>
<evidence type="ECO:0000313" key="5">
    <source>
        <dbReference type="Proteomes" id="UP000693672"/>
    </source>
</evidence>